<accession>A0A975XLQ2</accession>
<protein>
    <submittedName>
        <fullName evidence="2">Uncharacterized protein</fullName>
    </submittedName>
</protein>
<keyword evidence="3" id="KW-1185">Reference proteome</keyword>
<dbReference type="AlphaFoldDB" id="A0A975XLQ2"/>
<dbReference type="EMBL" id="CP076456">
    <property type="protein sequence ID" value="QWQ37192.1"/>
    <property type="molecule type" value="Genomic_DNA"/>
</dbReference>
<dbReference type="RefSeq" id="WP_207347497.1">
    <property type="nucleotide sequence ID" value="NZ_CP076456.1"/>
</dbReference>
<keyword evidence="1" id="KW-0472">Membrane</keyword>
<evidence type="ECO:0000313" key="2">
    <source>
        <dbReference type="EMBL" id="QWQ37192.1"/>
    </source>
</evidence>
<feature type="transmembrane region" description="Helical" evidence="1">
    <location>
        <begin position="34"/>
        <end position="51"/>
    </location>
</feature>
<evidence type="ECO:0000256" key="1">
    <source>
        <dbReference type="SAM" id="Phobius"/>
    </source>
</evidence>
<organism evidence="2 3">
    <name type="scientific">Arthrobacter sunyaminii</name>
    <dbReference type="NCBI Taxonomy" id="2816859"/>
    <lineage>
        <taxon>Bacteria</taxon>
        <taxon>Bacillati</taxon>
        <taxon>Actinomycetota</taxon>
        <taxon>Actinomycetes</taxon>
        <taxon>Micrococcales</taxon>
        <taxon>Micrococcaceae</taxon>
        <taxon>Arthrobacter</taxon>
    </lineage>
</organism>
<sequence length="77" mass="8062">MTIDFTSNLSIYSLASARLYFVVIYYLEDSMKKLASALLLATTIAVAGAAAPASAATLSLGASVVNPLTTMFPIIFP</sequence>
<dbReference type="KEGG" id="asun:KG104_05350"/>
<gene>
    <name evidence="2" type="ORF">KG104_05350</name>
</gene>
<reference evidence="2" key="1">
    <citation type="submission" date="2021-06" db="EMBL/GenBank/DDBJ databases">
        <title>Novel species in genus Arthrobacter.</title>
        <authorList>
            <person name="Zhang G."/>
        </authorList>
    </citation>
    <scope>NUCLEOTIDE SEQUENCE</scope>
    <source>
        <strain evidence="2">Zg-ZUI122</strain>
    </source>
</reference>
<name>A0A975XLQ2_9MICC</name>
<keyword evidence="1" id="KW-1133">Transmembrane helix</keyword>
<evidence type="ECO:0000313" key="3">
    <source>
        <dbReference type="Proteomes" id="UP000680588"/>
    </source>
</evidence>
<feature type="transmembrane region" description="Helical" evidence="1">
    <location>
        <begin position="6"/>
        <end position="27"/>
    </location>
</feature>
<proteinExistence type="predicted"/>
<keyword evidence="1" id="KW-0812">Transmembrane</keyword>
<dbReference type="Proteomes" id="UP000680588">
    <property type="component" value="Chromosome"/>
</dbReference>